<keyword evidence="2" id="KW-1185">Reference proteome</keyword>
<evidence type="ECO:0000313" key="1">
    <source>
        <dbReference type="EMBL" id="KRZ73678.1"/>
    </source>
</evidence>
<organism evidence="1 2">
    <name type="scientific">Trichinella papuae</name>
    <dbReference type="NCBI Taxonomy" id="268474"/>
    <lineage>
        <taxon>Eukaryota</taxon>
        <taxon>Metazoa</taxon>
        <taxon>Ecdysozoa</taxon>
        <taxon>Nematoda</taxon>
        <taxon>Enoplea</taxon>
        <taxon>Dorylaimia</taxon>
        <taxon>Trichinellida</taxon>
        <taxon>Trichinellidae</taxon>
        <taxon>Trichinella</taxon>
    </lineage>
</organism>
<dbReference type="EMBL" id="JYDO01000060">
    <property type="protein sequence ID" value="KRZ73678.1"/>
    <property type="molecule type" value="Genomic_DNA"/>
</dbReference>
<protein>
    <submittedName>
        <fullName evidence="1">Uncharacterized protein</fullName>
    </submittedName>
</protein>
<proteinExistence type="predicted"/>
<dbReference type="AlphaFoldDB" id="A0A0V1MQP1"/>
<dbReference type="Proteomes" id="UP000054843">
    <property type="component" value="Unassembled WGS sequence"/>
</dbReference>
<comment type="caution">
    <text evidence="1">The sequence shown here is derived from an EMBL/GenBank/DDBJ whole genome shotgun (WGS) entry which is preliminary data.</text>
</comment>
<evidence type="ECO:0000313" key="2">
    <source>
        <dbReference type="Proteomes" id="UP000054843"/>
    </source>
</evidence>
<accession>A0A0V1MQP1</accession>
<reference evidence="1 2" key="1">
    <citation type="submission" date="2015-01" db="EMBL/GenBank/DDBJ databases">
        <title>Evolution of Trichinella species and genotypes.</title>
        <authorList>
            <person name="Korhonen P.K."/>
            <person name="Edoardo P."/>
            <person name="Giuseppe L.R."/>
            <person name="Gasser R.B."/>
        </authorList>
    </citation>
    <scope>NUCLEOTIDE SEQUENCE [LARGE SCALE GENOMIC DNA]</scope>
    <source>
        <strain evidence="1">ISS1980</strain>
    </source>
</reference>
<gene>
    <name evidence="1" type="ORF">T10_4164</name>
</gene>
<sequence length="79" mass="8710">MCKFAIAVLRRFIARITSLKTGHSGIFGTISSYNKQDADDVLEKQQQHDANGGSLLRWSGSAKYLTDRLAIAVSCLFAF</sequence>
<name>A0A0V1MQP1_9BILA</name>